<comment type="caution">
    <text evidence="7">The sequence shown here is derived from an EMBL/GenBank/DDBJ whole genome shotgun (WGS) entry which is preliminary data.</text>
</comment>
<name>A0A7K1KL22_9BACT</name>
<dbReference type="Pfam" id="PF00669">
    <property type="entry name" value="Flagellin_N"/>
    <property type="match status" value="1"/>
</dbReference>
<evidence type="ECO:0000256" key="4">
    <source>
        <dbReference type="SAM" id="Coils"/>
    </source>
</evidence>
<keyword evidence="8" id="KW-1185">Reference proteome</keyword>
<comment type="subcellular location">
    <subcellularLocation>
        <location evidence="3">Secreted</location>
    </subcellularLocation>
    <subcellularLocation>
        <location evidence="3">Bacterial flagellum</location>
    </subcellularLocation>
</comment>
<evidence type="ECO:0000259" key="5">
    <source>
        <dbReference type="Pfam" id="PF00669"/>
    </source>
</evidence>
<dbReference type="GO" id="GO:0009288">
    <property type="term" value="C:bacterial-type flagellum"/>
    <property type="evidence" value="ECO:0007669"/>
    <property type="project" value="UniProtKB-SubCell"/>
</dbReference>
<keyword evidence="7" id="KW-0966">Cell projection</keyword>
<evidence type="ECO:0000259" key="6">
    <source>
        <dbReference type="Pfam" id="PF00700"/>
    </source>
</evidence>
<feature type="coiled-coil region" evidence="4">
    <location>
        <begin position="310"/>
        <end position="337"/>
    </location>
</feature>
<feature type="domain" description="Flagellin N-terminal" evidence="5">
    <location>
        <begin position="3"/>
        <end position="135"/>
    </location>
</feature>
<dbReference type="InterPro" id="IPR001492">
    <property type="entry name" value="Flagellin"/>
</dbReference>
<keyword evidence="7" id="KW-0969">Cilium</keyword>
<evidence type="ECO:0000313" key="7">
    <source>
        <dbReference type="EMBL" id="MUM76778.1"/>
    </source>
</evidence>
<dbReference type="PANTHER" id="PTHR42792:SF1">
    <property type="entry name" value="FLAGELLAR HOOK-ASSOCIATED PROTEIN 3"/>
    <property type="match status" value="1"/>
</dbReference>
<dbReference type="GO" id="GO:0005576">
    <property type="term" value="C:extracellular region"/>
    <property type="evidence" value="ECO:0007669"/>
    <property type="project" value="UniProtKB-SubCell"/>
</dbReference>
<dbReference type="Pfam" id="PF00700">
    <property type="entry name" value="Flagellin_C"/>
    <property type="match status" value="1"/>
</dbReference>
<gene>
    <name evidence="7" type="ORF">GKC30_03915</name>
</gene>
<comment type="function">
    <text evidence="3">Flagellin is the subunit protein which polymerizes to form the filaments of bacterial flagella.</text>
</comment>
<keyword evidence="2 3" id="KW-0975">Bacterial flagellum</keyword>
<evidence type="ECO:0000256" key="3">
    <source>
        <dbReference type="RuleBase" id="RU362073"/>
    </source>
</evidence>
<accession>A0A7K1KL22</accession>
<reference evidence="7 8" key="1">
    <citation type="submission" date="2019-11" db="EMBL/GenBank/DDBJ databases">
        <title>Pseudodesulfovibrio alkaliphilus, sp. nov., an alkaliphilic sulfate-reducing bacteria from mud volcano of Taman peninsula, Russia.</title>
        <authorList>
            <person name="Frolova A."/>
            <person name="Merkel A.Y."/>
            <person name="Slobodkin A.I."/>
        </authorList>
    </citation>
    <scope>NUCLEOTIDE SEQUENCE [LARGE SCALE GENOMIC DNA]</scope>
    <source>
        <strain evidence="7 8">F-1</strain>
    </source>
</reference>
<dbReference type="EMBL" id="WODC01000002">
    <property type="protein sequence ID" value="MUM76778.1"/>
    <property type="molecule type" value="Genomic_DNA"/>
</dbReference>
<keyword evidence="4" id="KW-0175">Coiled coil</keyword>
<dbReference type="InterPro" id="IPR001029">
    <property type="entry name" value="Flagellin_N"/>
</dbReference>
<protein>
    <recommendedName>
        <fullName evidence="3">Flagellin</fullName>
    </recommendedName>
</protein>
<proteinExistence type="inferred from homology"/>
<dbReference type="AlphaFoldDB" id="A0A7K1KL22"/>
<evidence type="ECO:0000256" key="1">
    <source>
        <dbReference type="ARBA" id="ARBA00005709"/>
    </source>
</evidence>
<keyword evidence="7" id="KW-0282">Flagellum</keyword>
<organism evidence="7 8">
    <name type="scientific">Pseudodesulfovibrio alkaliphilus</name>
    <dbReference type="NCBI Taxonomy" id="2661613"/>
    <lineage>
        <taxon>Bacteria</taxon>
        <taxon>Pseudomonadati</taxon>
        <taxon>Thermodesulfobacteriota</taxon>
        <taxon>Desulfovibrionia</taxon>
        <taxon>Desulfovibrionales</taxon>
        <taxon>Desulfovibrionaceae</taxon>
    </lineage>
</organism>
<feature type="domain" description="Flagellin C-terminal" evidence="6">
    <location>
        <begin position="315"/>
        <end position="396"/>
    </location>
</feature>
<dbReference type="RefSeq" id="WP_155932432.1">
    <property type="nucleotide sequence ID" value="NZ_WODC01000002.1"/>
</dbReference>
<evidence type="ECO:0000313" key="8">
    <source>
        <dbReference type="Proteomes" id="UP000461162"/>
    </source>
</evidence>
<evidence type="ECO:0000256" key="2">
    <source>
        <dbReference type="ARBA" id="ARBA00023143"/>
    </source>
</evidence>
<dbReference type="InterPro" id="IPR046358">
    <property type="entry name" value="Flagellin_C"/>
</dbReference>
<dbReference type="Proteomes" id="UP000461162">
    <property type="component" value="Unassembled WGS sequence"/>
</dbReference>
<dbReference type="PANTHER" id="PTHR42792">
    <property type="entry name" value="FLAGELLIN"/>
    <property type="match status" value="1"/>
</dbReference>
<comment type="similarity">
    <text evidence="1 3">Belongs to the bacterial flagellin family.</text>
</comment>
<dbReference type="SUPFAM" id="SSF64518">
    <property type="entry name" value="Phase 1 flagellin"/>
    <property type="match status" value="1"/>
</dbReference>
<keyword evidence="3" id="KW-0964">Secreted</keyword>
<sequence length="397" mass="41387">MRISTSQIFSQSLNQINSSLTDVAKLNAMNSSQKKLNAPSDNPFGMGTVIELRAYDKTLSGYLDNCDAASSALSLADSILLEASEIITAARELAEQGATETYTATQLGMMAEEMAGYLDSLMTMANAQLGTDSVFAGNALNSSAYKTGLGVTLTNDTLSNASFVAISGELDSLSVSVRLGSDGVVGTDELDYSYSTDGGKTWTSATLAAGDTVFDLGPCTVELAAGTAVTQADDDGNGTGFIVRAAVVYTGSDTAMTVAISESSSVAMTTVGSDIFGGLDGNGNPYGDPNLFEIVADCIACLDNGDHAGVAEKVEALRQAQEHLEAANANIGAREKRIEYTSEAIARVRAITTNAISQVEDADAAQILVELEQANYIYQAVLNSSASIMRMSLLDYV</sequence>
<dbReference type="Gene3D" id="1.20.1330.10">
    <property type="entry name" value="f41 fragment of flagellin, N-terminal domain"/>
    <property type="match status" value="2"/>
</dbReference>
<dbReference type="GO" id="GO:0005198">
    <property type="term" value="F:structural molecule activity"/>
    <property type="evidence" value="ECO:0007669"/>
    <property type="project" value="UniProtKB-UniRule"/>
</dbReference>